<dbReference type="Proteomes" id="UP000532746">
    <property type="component" value="Unassembled WGS sequence"/>
</dbReference>
<dbReference type="SUPFAM" id="SSF46785">
    <property type="entry name" value="Winged helix' DNA-binding domain"/>
    <property type="match status" value="1"/>
</dbReference>
<evidence type="ECO:0000256" key="1">
    <source>
        <dbReference type="PIRSR" id="PIRSR602481-1"/>
    </source>
</evidence>
<organism evidence="2 3">
    <name type="scientific">Hymenobacter luteus</name>
    <dbReference type="NCBI Taxonomy" id="1411122"/>
    <lineage>
        <taxon>Bacteria</taxon>
        <taxon>Pseudomonadati</taxon>
        <taxon>Bacteroidota</taxon>
        <taxon>Cytophagia</taxon>
        <taxon>Cytophagales</taxon>
        <taxon>Hymenobacteraceae</taxon>
        <taxon>Hymenobacter</taxon>
    </lineage>
</organism>
<evidence type="ECO:0000313" key="2">
    <source>
        <dbReference type="EMBL" id="MBB6059647.1"/>
    </source>
</evidence>
<feature type="binding site" evidence="1">
    <location>
        <position position="140"/>
    </location>
    <ligand>
        <name>Zn(2+)</name>
        <dbReference type="ChEBI" id="CHEBI:29105"/>
    </ligand>
</feature>
<keyword evidence="1" id="KW-0479">Metal-binding</keyword>
<dbReference type="GO" id="GO:0003700">
    <property type="term" value="F:DNA-binding transcription factor activity"/>
    <property type="evidence" value="ECO:0007669"/>
    <property type="project" value="InterPro"/>
</dbReference>
<keyword evidence="3" id="KW-1185">Reference proteome</keyword>
<dbReference type="PANTHER" id="PTHR33202">
    <property type="entry name" value="ZINC UPTAKE REGULATION PROTEIN"/>
    <property type="match status" value="1"/>
</dbReference>
<name>A0A7W9WDG4_9BACT</name>
<evidence type="ECO:0000313" key="3">
    <source>
        <dbReference type="Proteomes" id="UP000532746"/>
    </source>
</evidence>
<feature type="binding site" evidence="1">
    <location>
        <position position="137"/>
    </location>
    <ligand>
        <name>Zn(2+)</name>
        <dbReference type="ChEBI" id="CHEBI:29105"/>
    </ligand>
</feature>
<dbReference type="GO" id="GO:1900376">
    <property type="term" value="P:regulation of secondary metabolite biosynthetic process"/>
    <property type="evidence" value="ECO:0007669"/>
    <property type="project" value="TreeGrafter"/>
</dbReference>
<dbReference type="InterPro" id="IPR036390">
    <property type="entry name" value="WH_DNA-bd_sf"/>
</dbReference>
<gene>
    <name evidence="2" type="ORF">HNQ93_002507</name>
</gene>
<sequence>MKASADSLTSVLAQHGLRQTPVRRGVLRLLAGSPFALTSHELEQALGDDTDRITLYRTLKTFEEKGLIHRVIDNTDVIRYAACSDHCSEHAHSDDHVHFKCTQCQHTYCLDHVTIPPVLLPQGFRVESRDYLLAGVCQQCQGSA</sequence>
<dbReference type="GO" id="GO:0000976">
    <property type="term" value="F:transcription cis-regulatory region binding"/>
    <property type="evidence" value="ECO:0007669"/>
    <property type="project" value="TreeGrafter"/>
</dbReference>
<dbReference type="EMBL" id="JACHGG010000003">
    <property type="protein sequence ID" value="MBB6059647.1"/>
    <property type="molecule type" value="Genomic_DNA"/>
</dbReference>
<protein>
    <submittedName>
        <fullName evidence="2">Fur family ferric uptake transcriptional regulator</fullName>
    </submittedName>
</protein>
<dbReference type="InterPro" id="IPR036388">
    <property type="entry name" value="WH-like_DNA-bd_sf"/>
</dbReference>
<comment type="caution">
    <text evidence="2">The sequence shown here is derived from an EMBL/GenBank/DDBJ whole genome shotgun (WGS) entry which is preliminary data.</text>
</comment>
<dbReference type="GO" id="GO:0008270">
    <property type="term" value="F:zinc ion binding"/>
    <property type="evidence" value="ECO:0007669"/>
    <property type="project" value="TreeGrafter"/>
</dbReference>
<proteinExistence type="predicted"/>
<feature type="binding site" evidence="1">
    <location>
        <position position="101"/>
    </location>
    <ligand>
        <name>Zn(2+)</name>
        <dbReference type="ChEBI" id="CHEBI:29105"/>
    </ligand>
</feature>
<dbReference type="GO" id="GO:0045892">
    <property type="term" value="P:negative regulation of DNA-templated transcription"/>
    <property type="evidence" value="ECO:0007669"/>
    <property type="project" value="TreeGrafter"/>
</dbReference>
<keyword evidence="1" id="KW-0862">Zinc</keyword>
<dbReference type="AlphaFoldDB" id="A0A7W9WDG4"/>
<dbReference type="InterPro" id="IPR002481">
    <property type="entry name" value="FUR"/>
</dbReference>
<comment type="cofactor">
    <cofactor evidence="1">
        <name>Zn(2+)</name>
        <dbReference type="ChEBI" id="CHEBI:29105"/>
    </cofactor>
    <text evidence="1">Binds 1 zinc ion per subunit.</text>
</comment>
<feature type="binding site" evidence="1">
    <location>
        <position position="104"/>
    </location>
    <ligand>
        <name>Zn(2+)</name>
        <dbReference type="ChEBI" id="CHEBI:29105"/>
    </ligand>
</feature>
<accession>A0A7W9WDG4</accession>
<dbReference type="Pfam" id="PF01475">
    <property type="entry name" value="FUR"/>
    <property type="match status" value="1"/>
</dbReference>
<dbReference type="Gene3D" id="1.10.10.10">
    <property type="entry name" value="Winged helix-like DNA-binding domain superfamily/Winged helix DNA-binding domain"/>
    <property type="match status" value="1"/>
</dbReference>
<dbReference type="RefSeq" id="WP_183403894.1">
    <property type="nucleotide sequence ID" value="NZ_JACHGG010000003.1"/>
</dbReference>
<reference evidence="2 3" key="1">
    <citation type="submission" date="2020-08" db="EMBL/GenBank/DDBJ databases">
        <title>Genomic Encyclopedia of Type Strains, Phase IV (KMG-IV): sequencing the most valuable type-strain genomes for metagenomic binning, comparative biology and taxonomic classification.</title>
        <authorList>
            <person name="Goeker M."/>
        </authorList>
    </citation>
    <scope>NUCLEOTIDE SEQUENCE [LARGE SCALE GENOMIC DNA]</scope>
    <source>
        <strain evidence="2 3">DSM 26718</strain>
    </source>
</reference>
<dbReference type="PANTHER" id="PTHR33202:SF22">
    <property type="entry name" value="HYDROGEN PEROXIDE SENSITIVE REPRESSOR"/>
    <property type="match status" value="1"/>
</dbReference>